<dbReference type="InterPro" id="IPR052159">
    <property type="entry name" value="Competence_DNA_uptake"/>
</dbReference>
<proteinExistence type="predicted"/>
<name>A0A1G2QYW8_9BACT</name>
<dbReference type="PANTHER" id="PTHR30619:SF1">
    <property type="entry name" value="RECOMBINATION PROTEIN 2"/>
    <property type="match status" value="1"/>
</dbReference>
<dbReference type="Proteomes" id="UP000178065">
    <property type="component" value="Unassembled WGS sequence"/>
</dbReference>
<dbReference type="Pfam" id="PF12706">
    <property type="entry name" value="Lactamase_B_2"/>
    <property type="match status" value="1"/>
</dbReference>
<dbReference type="SUPFAM" id="SSF56281">
    <property type="entry name" value="Metallo-hydrolase/oxidoreductase"/>
    <property type="match status" value="1"/>
</dbReference>
<dbReference type="EMBL" id="MHTT01000010">
    <property type="protein sequence ID" value="OHA65815.1"/>
    <property type="molecule type" value="Genomic_DNA"/>
</dbReference>
<dbReference type="InterPro" id="IPR035681">
    <property type="entry name" value="ComA-like_MBL"/>
</dbReference>
<gene>
    <name evidence="2" type="ORF">A2672_02505</name>
</gene>
<dbReference type="STRING" id="1802448.A2672_02505"/>
<dbReference type="PANTHER" id="PTHR30619">
    <property type="entry name" value="DNA INTERNALIZATION/COMPETENCE PROTEIN COMEC/REC2"/>
    <property type="match status" value="1"/>
</dbReference>
<comment type="caution">
    <text evidence="2">The sequence shown here is derived from an EMBL/GenBank/DDBJ whole genome shotgun (WGS) entry which is preliminary data.</text>
</comment>
<evidence type="ECO:0000313" key="3">
    <source>
        <dbReference type="Proteomes" id="UP000178065"/>
    </source>
</evidence>
<sequence length="274" mass="29998">MKSSFLVALLLGAGLLAAVLWSETASSPALELAFFDVGQGDAVFFETPHGHQVLIDGGPDTKVLSRLGEVMPFWDKTLDLVVLTHPDADHITGLVAVFERYEVENVLWTGRRKDTRVFAAFEAVLKKEGANVFLAQAGQQVVLGESGAVLEILYPQESSDVQQGKSNETSIVARLAYGDRKVLLPGDTTKKIEELLLEAEKDMKADILKIAHHGSDTSSSREFLEAVASKVAVISVGRDNKFGHPTQDVLVNLAEYGIKIRRTDREGTIFFYLK</sequence>
<protein>
    <recommendedName>
        <fullName evidence="1">Metallo-beta-lactamase domain-containing protein</fullName>
    </recommendedName>
</protein>
<evidence type="ECO:0000259" key="1">
    <source>
        <dbReference type="SMART" id="SM00849"/>
    </source>
</evidence>
<accession>A0A1G2QYW8</accession>
<reference evidence="2 3" key="1">
    <citation type="journal article" date="2016" name="Nat. Commun.">
        <title>Thousands of microbial genomes shed light on interconnected biogeochemical processes in an aquifer system.</title>
        <authorList>
            <person name="Anantharaman K."/>
            <person name="Brown C.T."/>
            <person name="Hug L.A."/>
            <person name="Sharon I."/>
            <person name="Castelle C.J."/>
            <person name="Probst A.J."/>
            <person name="Thomas B.C."/>
            <person name="Singh A."/>
            <person name="Wilkins M.J."/>
            <person name="Karaoz U."/>
            <person name="Brodie E.L."/>
            <person name="Williams K.H."/>
            <person name="Hubbard S.S."/>
            <person name="Banfield J.F."/>
        </authorList>
    </citation>
    <scope>NUCLEOTIDE SEQUENCE [LARGE SCALE GENOMIC DNA]</scope>
</reference>
<dbReference type="Gene3D" id="3.60.15.10">
    <property type="entry name" value="Ribonuclease Z/Hydroxyacylglutathione hydrolase-like"/>
    <property type="match status" value="1"/>
</dbReference>
<dbReference type="CDD" id="cd07731">
    <property type="entry name" value="ComA-like_MBL-fold"/>
    <property type="match status" value="1"/>
</dbReference>
<dbReference type="InterPro" id="IPR036866">
    <property type="entry name" value="RibonucZ/Hydroxyglut_hydro"/>
</dbReference>
<organism evidence="2 3">
    <name type="scientific">Candidatus Wildermuthbacteria bacterium RIFCSPHIGHO2_01_FULL_49_22b</name>
    <dbReference type="NCBI Taxonomy" id="1802448"/>
    <lineage>
        <taxon>Bacteria</taxon>
        <taxon>Candidatus Wildermuthiibacteriota</taxon>
    </lineage>
</organism>
<evidence type="ECO:0000313" key="2">
    <source>
        <dbReference type="EMBL" id="OHA65815.1"/>
    </source>
</evidence>
<dbReference type="AlphaFoldDB" id="A0A1G2QYW8"/>
<feature type="domain" description="Metallo-beta-lactamase" evidence="1">
    <location>
        <begin position="39"/>
        <end position="238"/>
    </location>
</feature>
<dbReference type="InterPro" id="IPR001279">
    <property type="entry name" value="Metallo-B-lactamas"/>
</dbReference>
<dbReference type="SMART" id="SM00849">
    <property type="entry name" value="Lactamase_B"/>
    <property type="match status" value="1"/>
</dbReference>